<keyword evidence="3" id="KW-1185">Reference proteome</keyword>
<dbReference type="Proteomes" id="UP000001426">
    <property type="component" value="Chromosome"/>
</dbReference>
<dbReference type="RefSeq" id="WP_011160071.1">
    <property type="nucleotide sequence ID" value="NZ_CP116810.1"/>
</dbReference>
<dbReference type="GeneID" id="66895691"/>
<dbReference type="HOGENOM" id="CLU_1487963_0_0_5"/>
<dbReference type="EMBL" id="BX572607">
    <property type="protein sequence ID" value="CAE29979.1"/>
    <property type="molecule type" value="Genomic_DNA"/>
</dbReference>
<proteinExistence type="predicted"/>
<dbReference type="STRING" id="258594.RPA4539"/>
<name>Q6N170_RHOPA</name>
<evidence type="ECO:0000313" key="2">
    <source>
        <dbReference type="EMBL" id="WCL94744.1"/>
    </source>
</evidence>
<evidence type="ECO:0000313" key="1">
    <source>
        <dbReference type="EMBL" id="CAE29979.1"/>
    </source>
</evidence>
<protein>
    <submittedName>
        <fullName evidence="1">Uncharacterized protein</fullName>
    </submittedName>
</protein>
<reference evidence="1 3" key="2">
    <citation type="journal article" date="2004" name="Nat. Biotechnol.">
        <title>Complete genome sequence of the metabolically versatile photosynthetic bacterium Rhodopseudomonas palustris.</title>
        <authorList>
            <person name="Larimer F.W."/>
            <person name="Chain P."/>
            <person name="Hauser L."/>
            <person name="Lamerdin J."/>
            <person name="Malfatti S."/>
            <person name="Do L."/>
            <person name="Land M.L."/>
            <person name="Pelletier D.A."/>
            <person name="Beatty J.T."/>
            <person name="Lang A.S."/>
            <person name="Tabita F.R."/>
            <person name="Gibson J.L."/>
            <person name="Hanson T.E."/>
            <person name="Bobst C."/>
            <person name="Torres J.L."/>
            <person name="Peres C."/>
            <person name="Harrison F.H."/>
            <person name="Gibson J."/>
            <person name="Harwood C.S."/>
        </authorList>
    </citation>
    <scope>NUCLEOTIDE SEQUENCE [LARGE SCALE GENOMIC DNA]</scope>
    <source>
        <strain evidence="3">ATCC BAA-98 / CGA009</strain>
        <strain evidence="1">CGA009</strain>
    </source>
</reference>
<gene>
    <name evidence="1" type="ordered locus">RPA4539</name>
    <name evidence="2" type="ORF">TX73_023590</name>
</gene>
<dbReference type="KEGG" id="rpa:TX73_023590"/>
<sequence length="181" mass="18780">MPDVRSQEPPVEDAAQLAARQNAAAADAMAAAAAGAFTAALDPDGMIDGVLQGVATMLNLVEHPGMGGVSESTGARLRSAIIALSPVFAERFTGKLRGDLRVTGLAGALGLAMVLGKTSEQVTSSEPLDRLVDYLDHVALLKVEIEALCLWDRVEKRGAPLRAMLAAISASQNQPQGVTVH</sequence>
<reference evidence="2" key="3">
    <citation type="submission" date="2022-12" db="EMBL/GenBank/DDBJ databases">
        <title>Complete genome sequence of Rhodopseudomonas palustris CGA0092 and corrections to the R. palustris CGA009 genome sequence.</title>
        <authorList>
            <person name="Mazny B.R."/>
            <person name="Sheff O.F."/>
            <person name="LaSarre B."/>
            <person name="McKinlay A."/>
            <person name="McKinlay J.B."/>
        </authorList>
    </citation>
    <scope>NUCLEOTIDE SEQUENCE</scope>
    <source>
        <strain evidence="2">CGA009</strain>
    </source>
</reference>
<organism evidence="1">
    <name type="scientific">Rhodopseudomonas palustris (strain ATCC BAA-98 / CGA009)</name>
    <dbReference type="NCBI Taxonomy" id="258594"/>
    <lineage>
        <taxon>Bacteria</taxon>
        <taxon>Pseudomonadati</taxon>
        <taxon>Pseudomonadota</taxon>
        <taxon>Alphaproteobacteria</taxon>
        <taxon>Hyphomicrobiales</taxon>
        <taxon>Nitrobacteraceae</taxon>
        <taxon>Rhodopseudomonas</taxon>
    </lineage>
</organism>
<reference evidence="2" key="1">
    <citation type="submission" date="2003-07" db="EMBL/GenBank/DDBJ databases">
        <authorList>
            <consortium name="Rhodopseudomonas genome consortium"/>
            <person name="Larimer F."/>
            <person name="Harwood C."/>
        </authorList>
    </citation>
    <scope>NUCLEOTIDE SEQUENCE</scope>
    <source>
        <strain evidence="2">CGA009</strain>
    </source>
</reference>
<dbReference type="EMBL" id="CP116810">
    <property type="protein sequence ID" value="WCL94744.1"/>
    <property type="molecule type" value="Genomic_DNA"/>
</dbReference>
<dbReference type="AlphaFoldDB" id="Q6N170"/>
<evidence type="ECO:0000313" key="3">
    <source>
        <dbReference type="Proteomes" id="UP000001426"/>
    </source>
</evidence>
<accession>Q6N170</accession>